<evidence type="ECO:0000313" key="3">
    <source>
        <dbReference type="Proteomes" id="UP000221881"/>
    </source>
</evidence>
<evidence type="ECO:0000313" key="2">
    <source>
        <dbReference type="EMBL" id="AOZ64498.1"/>
    </source>
</evidence>
<organism evidence="2 3">
    <name type="scientific">Mycobacterium phage PhancyPhin</name>
    <dbReference type="NCBI Taxonomy" id="1897438"/>
    <lineage>
        <taxon>Viruses</taxon>
        <taxon>Duplodnaviria</taxon>
        <taxon>Heunggongvirae</taxon>
        <taxon>Uroviricota</taxon>
        <taxon>Caudoviricetes</taxon>
        <taxon>Nclasvirinae</taxon>
        <taxon>Charlievirus</taxon>
        <taxon>Charlievirus redi</taxon>
    </lineage>
</organism>
<sequence>MRATVMFTAVSLPAKAFATGVIAKKVHGTAPLMINVRAIDVIARHFATVASTAASRFAAARRAFLFLGRFVVNCEALRFHCSRPWKCQKSVLPRLTTRSHVGKDRQLTVMESARRSPQRQPVFSPGRPQSRGGNR</sequence>
<proteinExistence type="predicted"/>
<reference evidence="3" key="1">
    <citation type="submission" date="2016-08" db="EMBL/GenBank/DDBJ databases">
        <authorList>
            <person name="Ahmed F."/>
            <person name="Bandayrel A."/>
            <person name="Anderson R."/>
            <person name="Medellin R."/>
            <person name="Mendez A."/>
            <person name="Mendoza F."/>
            <person name="Morales A."/>
            <person name="Perez T."/>
            <person name="Ramos J."/>
            <person name="Vu K."/>
            <person name="Sadana R."/>
            <person name="Saha S."/>
            <person name="Butela K.A."/>
            <person name="Garlena R.A."/>
            <person name="Russell D.A."/>
            <person name="Pope W.H."/>
            <person name="Jacobs-Sera D."/>
            <person name="Hendrix R.W."/>
            <person name="Hatfull G.F."/>
        </authorList>
    </citation>
    <scope>NUCLEOTIDE SEQUENCE [LARGE SCALE GENOMIC DNA]</scope>
</reference>
<evidence type="ECO:0000256" key="1">
    <source>
        <dbReference type="SAM" id="MobiDB-lite"/>
    </source>
</evidence>
<feature type="region of interest" description="Disordered" evidence="1">
    <location>
        <begin position="103"/>
        <end position="135"/>
    </location>
</feature>
<dbReference type="Proteomes" id="UP000221881">
    <property type="component" value="Segment"/>
</dbReference>
<gene>
    <name evidence="2" type="ORF">SEA_PHANCYPHIN_30</name>
</gene>
<accession>A0A1I9SCC1</accession>
<protein>
    <submittedName>
        <fullName evidence="2">Uncharacterized protein</fullName>
    </submittedName>
</protein>
<dbReference type="EMBL" id="KX756439">
    <property type="protein sequence ID" value="AOZ64498.1"/>
    <property type="molecule type" value="Genomic_DNA"/>
</dbReference>
<name>A0A1I9SCC1_9CAUD</name>